<evidence type="ECO:0000256" key="2">
    <source>
        <dbReference type="ARBA" id="ARBA00005038"/>
    </source>
</evidence>
<dbReference type="FunFam" id="3.40.640.10:FF:000046">
    <property type="entry name" value="Cystathionine gamma-lyase"/>
    <property type="match status" value="1"/>
</dbReference>
<dbReference type="GO" id="GO:0005737">
    <property type="term" value="C:cytoplasm"/>
    <property type="evidence" value="ECO:0007669"/>
    <property type="project" value="TreeGrafter"/>
</dbReference>
<name>A0A024USH1_9STRA</name>
<dbReference type="STRING" id="157072.A0A024USH1"/>
<evidence type="ECO:0000256" key="8">
    <source>
        <dbReference type="PIRSR" id="PIRSR001434-2"/>
    </source>
</evidence>
<evidence type="ECO:0000313" key="10">
    <source>
        <dbReference type="EMBL" id="ETW08867.1"/>
    </source>
</evidence>
<reference evidence="10" key="1">
    <citation type="submission" date="2013-12" db="EMBL/GenBank/DDBJ databases">
        <title>The Genome Sequence of Aphanomyces invadans NJM9701.</title>
        <authorList>
            <consortium name="The Broad Institute Genomics Platform"/>
            <person name="Russ C."/>
            <person name="Tyler B."/>
            <person name="van West P."/>
            <person name="Dieguez-Uribeondo J."/>
            <person name="Young S.K."/>
            <person name="Zeng Q."/>
            <person name="Gargeya S."/>
            <person name="Fitzgerald M."/>
            <person name="Abouelleil A."/>
            <person name="Alvarado L."/>
            <person name="Chapman S.B."/>
            <person name="Gainer-Dewar J."/>
            <person name="Goldberg J."/>
            <person name="Griggs A."/>
            <person name="Gujja S."/>
            <person name="Hansen M."/>
            <person name="Howarth C."/>
            <person name="Imamovic A."/>
            <person name="Ireland A."/>
            <person name="Larimer J."/>
            <person name="McCowan C."/>
            <person name="Murphy C."/>
            <person name="Pearson M."/>
            <person name="Poon T.W."/>
            <person name="Priest M."/>
            <person name="Roberts A."/>
            <person name="Saif S."/>
            <person name="Shea T."/>
            <person name="Sykes S."/>
            <person name="Wortman J."/>
            <person name="Nusbaum C."/>
            <person name="Birren B."/>
        </authorList>
    </citation>
    <scope>NUCLEOTIDE SEQUENCE [LARGE SCALE GENOMIC DNA]</scope>
    <source>
        <strain evidence="10">NJM9701</strain>
    </source>
</reference>
<dbReference type="OrthoDB" id="3512640at2759"/>
<dbReference type="PANTHER" id="PTHR11808:SF15">
    <property type="entry name" value="CYSTATHIONINE GAMMA-LYASE"/>
    <property type="match status" value="1"/>
</dbReference>
<dbReference type="InterPro" id="IPR054542">
    <property type="entry name" value="Cys_met_metab_PP"/>
</dbReference>
<dbReference type="VEuPathDB" id="FungiDB:H310_01362"/>
<evidence type="ECO:0000256" key="3">
    <source>
        <dbReference type="ARBA" id="ARBA00009077"/>
    </source>
</evidence>
<dbReference type="InterPro" id="IPR015424">
    <property type="entry name" value="PyrdxlP-dep_Trfase"/>
</dbReference>
<dbReference type="InterPro" id="IPR015422">
    <property type="entry name" value="PyrdxlP-dep_Trfase_small"/>
</dbReference>
<dbReference type="Pfam" id="PF01053">
    <property type="entry name" value="Cys_Met_Meta_PP"/>
    <property type="match status" value="1"/>
</dbReference>
<sequence>MMRRLPIPRRFSGFANTLSVHRPLSRSLASSSWPTHDLVDASQLPDHLEWAPETVTAQALGWVDKATAAISPPIHVSSTFQRDADNQYRSGRMYARSDNPAFDQPESVINTLEGGSDTILFSSGMAAATAVFLALKPGDHVLIPRVMYWSLRNWLTTHAASWGLDVEVIDMTSVDAVAAAVRPGQTRLVWVETPSNPLWTVTDIAATADLAHAAGALLAVDSTVATPVLTTPLSFGADIVMHAATKYLNGHSDVVAGSLTTRSIDNEHWQRVRQVRTTLGGTLGSFEAWLLLRGMRTLHLRVRSATASAQIIAEHFNTHPLVDAVLYPGLPHCHGHEIATRQMQGGYGGMISIRVKGGEIAALTVAANTKLWKRATSLGGTESLIEHRASVEGVESPAPLDLLRLSVGLESVEDLVQDIETALKVAHSST</sequence>
<evidence type="ECO:0000256" key="9">
    <source>
        <dbReference type="RuleBase" id="RU362118"/>
    </source>
</evidence>
<dbReference type="Gene3D" id="3.90.1150.10">
    <property type="entry name" value="Aspartate Aminotransferase, domain 1"/>
    <property type="match status" value="1"/>
</dbReference>
<comment type="similarity">
    <text evidence="3 9">Belongs to the trans-sulfuration enzymes family.</text>
</comment>
<dbReference type="eggNOG" id="KOG0053">
    <property type="taxonomic scope" value="Eukaryota"/>
</dbReference>
<dbReference type="PIRSF" id="PIRSF001434">
    <property type="entry name" value="CGS"/>
    <property type="match status" value="1"/>
</dbReference>
<comment type="pathway">
    <text evidence="2">Amino-acid biosynthesis; L-cysteine biosynthesis; L-cysteine from L-homocysteine and L-serine: step 2/2.</text>
</comment>
<evidence type="ECO:0000256" key="6">
    <source>
        <dbReference type="ARBA" id="ARBA00023192"/>
    </source>
</evidence>
<comment type="cofactor">
    <cofactor evidence="1 9">
        <name>pyridoxal 5'-phosphate</name>
        <dbReference type="ChEBI" id="CHEBI:597326"/>
    </cofactor>
</comment>
<organism evidence="10">
    <name type="scientific">Aphanomyces invadans</name>
    <dbReference type="NCBI Taxonomy" id="157072"/>
    <lineage>
        <taxon>Eukaryota</taxon>
        <taxon>Sar</taxon>
        <taxon>Stramenopiles</taxon>
        <taxon>Oomycota</taxon>
        <taxon>Saprolegniomycetes</taxon>
        <taxon>Saprolegniales</taxon>
        <taxon>Verrucalvaceae</taxon>
        <taxon>Aphanomyces</taxon>
    </lineage>
</organism>
<protein>
    <recommendedName>
        <fullName evidence="4">cystathionine gamma-lyase</fullName>
        <ecNumber evidence="4">4.4.1.1</ecNumber>
    </recommendedName>
    <alternativeName>
        <fullName evidence="7">Gamma-cystathionase</fullName>
    </alternativeName>
</protein>
<accession>A0A024USH1</accession>
<proteinExistence type="inferred from homology"/>
<keyword evidence="6" id="KW-0028">Amino-acid biosynthesis</keyword>
<dbReference type="Gene3D" id="3.40.640.10">
    <property type="entry name" value="Type I PLP-dependent aspartate aminotransferase-like (Major domain)"/>
    <property type="match status" value="1"/>
</dbReference>
<feature type="modified residue" description="N6-(pyridoxal phosphate)lysine" evidence="8">
    <location>
        <position position="246"/>
    </location>
</feature>
<dbReference type="GO" id="GO:0019343">
    <property type="term" value="P:cysteine biosynthetic process via cystathionine"/>
    <property type="evidence" value="ECO:0007669"/>
    <property type="project" value="TreeGrafter"/>
</dbReference>
<evidence type="ECO:0000256" key="7">
    <source>
        <dbReference type="ARBA" id="ARBA00029853"/>
    </source>
</evidence>
<evidence type="ECO:0000256" key="1">
    <source>
        <dbReference type="ARBA" id="ARBA00001933"/>
    </source>
</evidence>
<dbReference type="GeneID" id="20078412"/>
<dbReference type="InterPro" id="IPR000277">
    <property type="entry name" value="Cys/Met-Metab_PyrdxlP-dep_enz"/>
</dbReference>
<evidence type="ECO:0000256" key="4">
    <source>
        <dbReference type="ARBA" id="ARBA00012085"/>
    </source>
</evidence>
<dbReference type="AlphaFoldDB" id="A0A024USH1"/>
<keyword evidence="5 8" id="KW-0663">Pyridoxal phosphate</keyword>
<dbReference type="GO" id="GO:0004123">
    <property type="term" value="F:cystathionine gamma-lyase activity"/>
    <property type="evidence" value="ECO:0007669"/>
    <property type="project" value="TreeGrafter"/>
</dbReference>
<dbReference type="RefSeq" id="XP_008862672.1">
    <property type="nucleotide sequence ID" value="XM_008864450.1"/>
</dbReference>
<dbReference type="PANTHER" id="PTHR11808">
    <property type="entry name" value="TRANS-SULFURATION ENZYME FAMILY MEMBER"/>
    <property type="match status" value="1"/>
</dbReference>
<dbReference type="EMBL" id="KI913953">
    <property type="protein sequence ID" value="ETW08867.1"/>
    <property type="molecule type" value="Genomic_DNA"/>
</dbReference>
<dbReference type="PROSITE" id="PS00868">
    <property type="entry name" value="CYS_MET_METAB_PP"/>
    <property type="match status" value="1"/>
</dbReference>
<dbReference type="GO" id="GO:0030170">
    <property type="term" value="F:pyridoxal phosphate binding"/>
    <property type="evidence" value="ECO:0007669"/>
    <property type="project" value="InterPro"/>
</dbReference>
<gene>
    <name evidence="10" type="ORF">H310_01362</name>
</gene>
<evidence type="ECO:0000256" key="5">
    <source>
        <dbReference type="ARBA" id="ARBA00022898"/>
    </source>
</evidence>
<dbReference type="SUPFAM" id="SSF53383">
    <property type="entry name" value="PLP-dependent transferases"/>
    <property type="match status" value="1"/>
</dbReference>
<dbReference type="InterPro" id="IPR015421">
    <property type="entry name" value="PyrdxlP-dep_Trfase_major"/>
</dbReference>
<dbReference type="GO" id="GO:0019346">
    <property type="term" value="P:transsulfuration"/>
    <property type="evidence" value="ECO:0007669"/>
    <property type="project" value="InterPro"/>
</dbReference>
<keyword evidence="6" id="KW-0198">Cysteine biosynthesis</keyword>
<dbReference type="EC" id="4.4.1.1" evidence="4"/>